<evidence type="ECO:0000256" key="3">
    <source>
        <dbReference type="ARBA" id="ARBA00022913"/>
    </source>
</evidence>
<dbReference type="NCBIfam" id="TIGR01901">
    <property type="entry name" value="adhes_NPXG"/>
    <property type="match status" value="1"/>
</dbReference>
<comment type="similarity">
    <text evidence="5">In the N-terminal section; belongs to the CdiA toxin family.</text>
</comment>
<comment type="subcellular location">
    <subcellularLocation>
        <location evidence="1">Target cell</location>
        <location evidence="1">Target cell cytoplasm</location>
    </subcellularLocation>
</comment>
<evidence type="ECO:0000313" key="8">
    <source>
        <dbReference type="EMBL" id="EBS4547732.1"/>
    </source>
</evidence>
<dbReference type="InterPro" id="IPR005074">
    <property type="entry name" value="Peptidase_C39"/>
</dbReference>
<dbReference type="InterPro" id="IPR011050">
    <property type="entry name" value="Pectin_lyase_fold/virulence"/>
</dbReference>
<dbReference type="InterPro" id="IPR025157">
    <property type="entry name" value="Hemagglutinin_rpt"/>
</dbReference>
<dbReference type="GO" id="GO:0016020">
    <property type="term" value="C:membrane"/>
    <property type="evidence" value="ECO:0007669"/>
    <property type="project" value="InterPro"/>
</dbReference>
<dbReference type="GO" id="GO:0006508">
    <property type="term" value="P:proteolysis"/>
    <property type="evidence" value="ECO:0007669"/>
    <property type="project" value="InterPro"/>
</dbReference>
<evidence type="ECO:0000256" key="1">
    <source>
        <dbReference type="ARBA" id="ARBA00004219"/>
    </source>
</evidence>
<dbReference type="GO" id="GO:0005524">
    <property type="term" value="F:ATP binding"/>
    <property type="evidence" value="ECO:0007669"/>
    <property type="project" value="InterPro"/>
</dbReference>
<dbReference type="EMBL" id="AAGVNP010000105">
    <property type="protein sequence ID" value="EBS4547732.1"/>
    <property type="molecule type" value="Genomic_DNA"/>
</dbReference>
<protein>
    <recommendedName>
        <fullName evidence="7">Peptidase C39 domain-containing protein</fullName>
    </recommendedName>
</protein>
<organism evidence="8">
    <name type="scientific">Salmonella newport</name>
    <dbReference type="NCBI Taxonomy" id="108619"/>
    <lineage>
        <taxon>Bacteria</taxon>
        <taxon>Pseudomonadati</taxon>
        <taxon>Pseudomonadota</taxon>
        <taxon>Gammaproteobacteria</taxon>
        <taxon>Enterobacterales</taxon>
        <taxon>Enterobacteriaceae</taxon>
        <taxon>Salmonella</taxon>
    </lineage>
</organism>
<evidence type="ECO:0000256" key="6">
    <source>
        <dbReference type="SAM" id="MobiDB-lite"/>
    </source>
</evidence>
<dbReference type="NCBIfam" id="TIGR01731">
    <property type="entry name" value="fil_hemag_20aa"/>
    <property type="match status" value="32"/>
</dbReference>
<dbReference type="InterPro" id="IPR012334">
    <property type="entry name" value="Pectin_lyas_fold"/>
</dbReference>
<sequence>MNRLRYRIIFSKIRAMMMVVPDIARTGLAAVAGSSLKRVSSSPFTDIVPAGLSLSMLSFAILLASGLVSALAEARSVIHRDTSAPGNQQPNILTTANGLPQIDIQTPGAGGVSVNKYSQFDVDYRGAILNNSHKPVQTQQGGWVTGNPHLARSEAGVIVNEVNSRNPSLLHGYVEVAGKRAQVVIANPSGITCSGCGFINANKATLTTGQVQMQNNRIAGYNVSRGDVVIQGKGLDTRDASTTEIFARAVKLNAEIQAGVLTVVTGQNTITTREGNAITADSVVAKVDDGSAKPQFALDSSAIGGMYANKITFIGTEKGMGVNMEGQTAAMAGDIVLTADGQVFNRGSMQSAQSIHLTSAHSDISNEGRLAAGQDVSAQASGRLRNSSTGYITADHDIQMNAGSGVESYGRTYAAGSARVHTPGTITHNGSLVTGGDITLTSGTLEAGHDSLLATGADRHGSRAGNHQLTLTTTGALTDHGNISATGNAVLQGASVALDNATTVAHNTRLTATTGRLSTTGSQIQADDTLALSSPSAIITDNARVQARRLQVQTPVLSATGGTLIQTGQDDLRLNISREVNLDGGTLATRSQNLTFTTPVLNATGSTLFHSGSGRFRLDAGTFSSGHSTIRSDGELVLNNHYTELGGATLTANALSLSADSLNISQGELRQTGNGTLTMAVSGTVDYTGGSILSAGALRIQADSLTGTEGRLAAVTDMDITSQALLSPRGKIQAGNNLTLAANGLENSGGLITAGQDITLSDSGTVVSTSGKIAAGGHLNISSAGLDNSAGLLQSGHDMVLDTRGGTLTSRDSGKAGIISLGNLTLRTGRVDNTDGWLSSSGWLNARTGDMDNTRGTFGTQQALTLSALSITSVSGLLYGGTGLTLTTPGMLINTHSVSNSGIISQGDLSISSGDVDNTGGLIQSVGDMSVNTGTLVLTNNDSGNNGGMLSGGRLMLTTTMLNNHNGVLTGRNDVSITAGSTDNRNGIMGSQSGGLSLSVNDMDNVGGLVQAQNDIHIDTHRQTLNNTGSRILSGGNITLESGELNNTRGLIRSLKDTLINTGTAALINQDSGSDGGILGGGRLTLDTGKLDNRNGTLAGQADTTVTAGQTDNRGGLLTSLTGSLTLNTSGLRNDGGRVQSGSNLLTDTQGNWLVNAGGTLFSKGILTLNSGELDNTAGQIVGGESLGINTHGQHLINRDSADNGGIVSGGTLTLNAGETDNQHGHIAGRADTTVNTAGLDNREGILVSDTGMLSILAKNTLNQAGLLQAGMNLTLNTQGARLDNTASGSSGGIRSGGSLTLDSGLLDNSSGLIWSAQDMVLDTHGQALTSVNNGQDGGLISQGALTLSSGEIDNSGGRIQSGKKLSIDTHGQHIINADTADSGGILSRGELALNGGNLNNARGTIASSGSAGLTVQDTDNTDGNILSDRTLSLLSDTVSNLRGLLQSAGMLTLDTHHHAFINKDSGKTGGIIAGGDIHITGGRFDGDHGVLTGQNVSISTGKETLSHQGGRMDAAGSLHLETGQLDNHTGRIRAGGNFDADTHGLTLINSDSGTEGGIFSAGQLILTTGAMDNHSGTLLSRQTASVSFHSLDNRSGTLAGLDGALTLKGGETQNAGGLIQSAGNLWLDTQNALLNNSDQGNIRSGGDLVLQSGEMNNQDGLVTSQGLIRMDTGNIPNIRGSITSGHSLNLTSLALTNSGGLIRADDALTIDTQGQSLINTDSGATGGLVSLASMTLNAGDLNNQTGFIATGGTASLTAGAVSNQNGFVAGNGGLTINSLALENTQGTLQSAADLAADTHGQTFTNTKGLVSSAGDTRITSGSFDNASGTVRGGTGLVLNTGTGTINNPLGKLLSAGTLALQGGVLDNSSGEMQSAGNATLTLTQHLDNTDGLLRGGQALNVTAPILDNRNTRQPDKGTEAQQLTIHADRLDNSQGALRAATLLEADIHAVLNNTGGLVSSEGELNVRDEGSTPSLTVSNENGTLVAGTRGQLRASSLEGKGQVLSQGSLSLALSDSLNNTGTLSADDNLQIDDARDVNNSGNITAGQTLTLLAQNISNQTDGIISARSTDITARDMLDNTGLVDGGLTRVTAATLNNTGTGRIYGDHLVLQADTLNNHKTADSAPVIAARERLDIGAGTLSNTDHALIYSGGDMSIGGHADSLNHATGEGIQLENHSAQIEAAGSLTLHMQNVDNRDIHLVLGPDPVEVSREHRHEFQLNGGTPRYDANDPRITADTSSRVHYLTTPEGGSKDFYEFYFDRVTAETQVIHKDPAEILSGAGLSWLGNTLTNQDSRIVAGGDLAATGAVSNLENQGERRVTDTDQETPQAGSGSRHHKKPGKRTIGKKKKSEVNKSAYGPFETTTTLPLHLMRYEGDTSPVENPPPVAGRPFVAVSLSAASVGTPVSSTGPEDIHLAPDAHPLLSLSLPASTEALLASADRHIPGTGNALASLSPVPEPIPSEVSPEMTFSELTHVQSVSPLIVPAGQHFTLTLPPENEHDDTEIRLMTPDIRLPDSSLFAVHPETSSYWLVETDPRFTQKKQWLGTDYMQQALATSPDRIMKRIGDGYYEQKLVREQVIALTGQRYLYGYSSDAEQFRALMNSGITFAREYHLTPGIALSPEQMALLTSDMVWLVNETVTLPDGSQQTVQVPQLYVRARPGDLSGDGSLLAGRSVTINAPGNVTNSGLISGRDVTKVTAQTLNNHGDIQGDRVDLRARQDINNTGGRVIAGSALSLLAGHDISSETTLRGDGINNWTDRTAGIYVQQPGGSMTLQALGNITLTASELENTGTGGTTRLLAGQDLKLNTLTTARTENHDWGRHEYLHQSGQTDTGSRLTTSGDLTLAAGRDIRATAADIIAGGALSVGAGRDILLSTGTATRDITEHSRQTSGGFLSKSTTETHDETHDQQAVSTTLSGDSVSLQASNNISVHGSNVAGTQDVSLVAGNNLDITTAGESHQESHLKQEKKSGLMSSGGIGFTIGSSSQKSTAEGQGETQLGSTLGSQQGNLTLSAGHDTTVHGSDLVAGGDIYLSGQNVNITAAENSQTTLQKFESHQSGLTVALSGAVGSALNTTVQNVQQARQTQDGRLQALGGVKAALSGIQAAQALELNNAQQAAQQAGSGEAAPAAFGVTASLGSQSSKSEQKTESHTVSGSSLKAGHDIHIRATGDGQGHGGDITVQGSQAKAAHDIYLDAQRDIQLLSALNTETLSGKNSSHGGRVGVGINVGQNTGITVSASVNAAKGQENGTTLTHTNTTLDAGNHVTLNAGRDATLKGAQVSGEKITADVKRNLTLQSEQDSDHYDSKQQSASAGASYTWGAGGPSASVSLSQDKIHSNFDSVKDQTGLFAGKEGFDVTTGQHTQLDGAVIASTADKSKNRLDTGTLGFSDIHNQADFTAQHQGISVGTGGSVGSQLLTNMATNTLSGVNKSGHESSTTHAAVSDGSLIVRNTADQKQDTSTLSRDTEHAANGLSPVFDKEKVQRQLQQAQMVSDISSQVLDIYNTNETINATRKATEDMQNASTRQDARTLAEKELRAEKDKHPSVTVDEETITKRAYQNLYNKELEHNQARLGDPMRQAVTASVAVLSGLAGGDIKAALANGAAPYLATGLKLITGKDTPSDEQMAVRLLGHAIIGGVVAELNGAPAAGGAVGAASGEVAAITISKLYFGKPPSELNESEREQLSGMSTIVAALAGSLASGSSAGTIAGAQAGKNAVENNFLKKKDIEEADQKYAACNEDKECRLDVVRETNELSQRKDNELLAYKQQLVREMGKEMEAAVIACQGDMECQRQKYAVIKADYDNRYREYVKTVTDNTPLGELEYQYYPDNTRIESVIDGIVNSGPEKASDLAKNAANYVTNHSAGEMLGDTLQVGKIVIGIPQEWLSQDIPAQSLEKALFSLGVSTGHEIGEATFYNIAGASVVSIGGKALQWSGGKWVPVKVGNLEPGNPLSTSIVRNGERLVLNQGNLPTCGPNSCAMVMNTAGLKYDLDKLISQSGVTKDGTTLGRLSNTLNKNGLQSQRVSGVTIESLSIATSKGNPAIVRMRLDRGGHAVVVDGITVRNGQTVVAIRDPALGRQYFTPIDEFKQKFSGEAIFTNKGK</sequence>
<evidence type="ECO:0000256" key="4">
    <source>
        <dbReference type="ARBA" id="ARBA00023026"/>
    </source>
</evidence>
<dbReference type="Proteomes" id="UP000839885">
    <property type="component" value="Unassembled WGS sequence"/>
</dbReference>
<feature type="compositionally biased region" description="Basic and acidic residues" evidence="6">
    <location>
        <begin position="2959"/>
        <end position="2971"/>
    </location>
</feature>
<feature type="compositionally biased region" description="Polar residues" evidence="6">
    <location>
        <begin position="2910"/>
        <end position="2919"/>
    </location>
</feature>
<comment type="caution">
    <text evidence="8">The sequence shown here is derived from an EMBL/GenBank/DDBJ whole genome shotgun (WGS) entry which is preliminary data.</text>
</comment>
<feature type="region of interest" description="Disordered" evidence="6">
    <location>
        <begin position="3454"/>
        <end position="3473"/>
    </location>
</feature>
<dbReference type="Gene3D" id="2.160.20.10">
    <property type="entry name" value="Single-stranded right-handed beta-helix, Pectin lyase-like"/>
    <property type="match status" value="1"/>
</dbReference>
<accession>A0A5U9VPK1</accession>
<evidence type="ECO:0000259" key="7">
    <source>
        <dbReference type="PROSITE" id="PS50990"/>
    </source>
</evidence>
<feature type="region of interest" description="Disordered" evidence="6">
    <location>
        <begin position="2884"/>
        <end position="2919"/>
    </location>
</feature>
<dbReference type="Pfam" id="PF04829">
    <property type="entry name" value="PT-VENN"/>
    <property type="match status" value="1"/>
</dbReference>
<dbReference type="InterPro" id="IPR010069">
    <property type="entry name" value="CdiA_FHA1_rpt"/>
</dbReference>
<evidence type="ECO:0000256" key="5">
    <source>
        <dbReference type="ARBA" id="ARBA00024043"/>
    </source>
</evidence>
<feature type="region of interest" description="Disordered" evidence="6">
    <location>
        <begin position="2308"/>
        <end position="2361"/>
    </location>
</feature>
<keyword evidence="3" id="KW-1266">Target cell cytoplasm</keyword>
<feature type="domain" description="Peptidase C39" evidence="7">
    <location>
        <begin position="3969"/>
        <end position="4100"/>
    </location>
</feature>
<dbReference type="Pfam" id="PF05860">
    <property type="entry name" value="TPS"/>
    <property type="match status" value="1"/>
</dbReference>
<dbReference type="SMART" id="SM00912">
    <property type="entry name" value="Haemagg_act"/>
    <property type="match status" value="1"/>
</dbReference>
<dbReference type="Pfam" id="PF03412">
    <property type="entry name" value="Peptidase_C39"/>
    <property type="match status" value="1"/>
</dbReference>
<dbReference type="InterPro" id="IPR006914">
    <property type="entry name" value="VENN_dom"/>
</dbReference>
<name>A0A5U9VPK1_SALNE</name>
<reference evidence="8" key="1">
    <citation type="submission" date="2018-06" db="EMBL/GenBank/DDBJ databases">
        <authorList>
            <person name="Ashton P.M."/>
            <person name="Dallman T."/>
            <person name="Nair S."/>
            <person name="De Pinna E."/>
            <person name="Peters T."/>
            <person name="Grant K."/>
        </authorList>
    </citation>
    <scope>NUCLEOTIDE SEQUENCE [LARGE SCALE GENOMIC DNA]</scope>
    <source>
        <strain evidence="8">160804</strain>
    </source>
</reference>
<feature type="compositionally biased region" description="Basic residues" evidence="6">
    <location>
        <begin position="2334"/>
        <end position="2350"/>
    </location>
</feature>
<feature type="region of interest" description="Disordered" evidence="6">
    <location>
        <begin position="3138"/>
        <end position="3162"/>
    </location>
</feature>
<dbReference type="Gene3D" id="3.90.70.10">
    <property type="entry name" value="Cysteine proteinases"/>
    <property type="match status" value="1"/>
</dbReference>
<dbReference type="Pfam" id="PF05594">
    <property type="entry name" value="Fil_haemagg"/>
    <property type="match status" value="17"/>
</dbReference>
<dbReference type="GO" id="GO:0090729">
    <property type="term" value="F:toxin activity"/>
    <property type="evidence" value="ECO:0007669"/>
    <property type="project" value="UniProtKB-KW"/>
</dbReference>
<evidence type="ECO:0000256" key="2">
    <source>
        <dbReference type="ARBA" id="ARBA00022656"/>
    </source>
</evidence>
<dbReference type="InterPro" id="IPR008638">
    <property type="entry name" value="FhaB/CdiA-like_TPS"/>
</dbReference>
<dbReference type="SUPFAM" id="SSF51126">
    <property type="entry name" value="Pectin lyase-like"/>
    <property type="match status" value="1"/>
</dbReference>
<feature type="compositionally biased region" description="Polar residues" evidence="6">
    <location>
        <begin position="2890"/>
        <end position="2900"/>
    </location>
</feature>
<dbReference type="GO" id="GO:0008233">
    <property type="term" value="F:peptidase activity"/>
    <property type="evidence" value="ECO:0007669"/>
    <property type="project" value="InterPro"/>
</dbReference>
<keyword evidence="4" id="KW-0843">Virulence</keyword>
<dbReference type="Pfam" id="PF13332">
    <property type="entry name" value="Fil_haemagg_2"/>
    <property type="match status" value="2"/>
</dbReference>
<keyword evidence="2" id="KW-0800">Toxin</keyword>
<proteinExistence type="inferred from homology"/>
<gene>
    <name evidence="8" type="ORF">DQK32_17825</name>
</gene>
<dbReference type="PROSITE" id="PS50990">
    <property type="entry name" value="PEPTIDASE_C39"/>
    <property type="match status" value="1"/>
</dbReference>
<dbReference type="InterPro" id="IPR008619">
    <property type="entry name" value="Filamentous_hemagglutn_rpt"/>
</dbReference>
<feature type="region of interest" description="Disordered" evidence="6">
    <location>
        <begin position="2957"/>
        <end position="3017"/>
    </location>
</feature>
<feature type="compositionally biased region" description="Polar residues" evidence="6">
    <location>
        <begin position="3454"/>
        <end position="3464"/>
    </location>
</feature>
<feature type="compositionally biased region" description="Polar residues" evidence="6">
    <location>
        <begin position="2988"/>
        <end position="3013"/>
    </location>
</feature>